<protein>
    <submittedName>
        <fullName evidence="1">Uncharacterized protein</fullName>
    </submittedName>
</protein>
<dbReference type="EMBL" id="HBIH01005564">
    <property type="protein sequence ID" value="CAE0321750.1"/>
    <property type="molecule type" value="Transcribed_RNA"/>
</dbReference>
<sequence length="163" mass="19202">MAVRLNPITSDLADLPCCTYCGHKIGIPNLKIIHGRSSRTFRYERAPRHKFIKVRFLSAQQIYNKVEKVIKTKRGKLMQIDVENFRNHHTELFWNVVYYFSFHDLPFDFVLPYKDTKEITEIEKNFNQVNQHCQVIIGADSNVMKMKDAAEKTRMSTMKSEMV</sequence>
<accession>A0A7S3IFZ5</accession>
<organism evidence="1">
    <name type="scientific">Strombidium inclinatum</name>
    <dbReference type="NCBI Taxonomy" id="197538"/>
    <lineage>
        <taxon>Eukaryota</taxon>
        <taxon>Sar</taxon>
        <taxon>Alveolata</taxon>
        <taxon>Ciliophora</taxon>
        <taxon>Intramacronucleata</taxon>
        <taxon>Spirotrichea</taxon>
        <taxon>Oligotrichia</taxon>
        <taxon>Strombidiidae</taxon>
        <taxon>Strombidium</taxon>
    </lineage>
</organism>
<gene>
    <name evidence="1" type="ORF">SINC0208_LOCUS2331</name>
</gene>
<dbReference type="AlphaFoldDB" id="A0A7S3IFZ5"/>
<name>A0A7S3IFZ5_9SPIT</name>
<evidence type="ECO:0000313" key="1">
    <source>
        <dbReference type="EMBL" id="CAE0321750.1"/>
    </source>
</evidence>
<proteinExistence type="predicted"/>
<reference evidence="1" key="1">
    <citation type="submission" date="2021-01" db="EMBL/GenBank/DDBJ databases">
        <authorList>
            <person name="Corre E."/>
            <person name="Pelletier E."/>
            <person name="Niang G."/>
            <person name="Scheremetjew M."/>
            <person name="Finn R."/>
            <person name="Kale V."/>
            <person name="Holt S."/>
            <person name="Cochrane G."/>
            <person name="Meng A."/>
            <person name="Brown T."/>
            <person name="Cohen L."/>
        </authorList>
    </citation>
    <scope>NUCLEOTIDE SEQUENCE</scope>
    <source>
        <strain evidence="1">S3</strain>
    </source>
</reference>